<accession>A0A9P7B2I7</accession>
<feature type="binding site" evidence="7">
    <location>
        <position position="330"/>
    </location>
    <ligand>
        <name>a divalent metal cation</name>
        <dbReference type="ChEBI" id="CHEBI:60240"/>
    </ligand>
</feature>
<feature type="active site" description="Proton acceptor" evidence="5">
    <location>
        <position position="259"/>
    </location>
</feature>
<dbReference type="GO" id="GO:0004471">
    <property type="term" value="F:malate dehydrogenase (decarboxylating) (NAD+) activity"/>
    <property type="evidence" value="ECO:0007669"/>
    <property type="project" value="TreeGrafter"/>
</dbReference>
<comment type="cofactor">
    <cofactor evidence="1">
        <name>Mn(2+)</name>
        <dbReference type="ChEBI" id="CHEBI:29035"/>
    </cofactor>
</comment>
<dbReference type="SMART" id="SM01274">
    <property type="entry name" value="malic"/>
    <property type="match status" value="1"/>
</dbReference>
<evidence type="ECO:0000313" key="12">
    <source>
        <dbReference type="EMBL" id="KAG0655944.1"/>
    </source>
</evidence>
<dbReference type="SMART" id="SM00919">
    <property type="entry name" value="Malic_M"/>
    <property type="match status" value="1"/>
</dbReference>
<evidence type="ECO:0000313" key="13">
    <source>
        <dbReference type="Proteomes" id="UP000777482"/>
    </source>
</evidence>
<reference evidence="12 13" key="1">
    <citation type="submission" date="2020-11" db="EMBL/GenBank/DDBJ databases">
        <title>Kefir isolates.</title>
        <authorList>
            <person name="Marcisauskas S."/>
            <person name="Kim Y."/>
            <person name="Blasche S."/>
        </authorList>
    </citation>
    <scope>NUCLEOTIDE SEQUENCE [LARGE SCALE GENOMIC DNA]</scope>
    <source>
        <strain evidence="12 13">KR</strain>
    </source>
</reference>
<dbReference type="SUPFAM" id="SSF51735">
    <property type="entry name" value="NAD(P)-binding Rossmann-fold domains"/>
    <property type="match status" value="1"/>
</dbReference>
<organism evidence="12 13">
    <name type="scientific">Rhodotorula mucilaginosa</name>
    <name type="common">Yeast</name>
    <name type="synonym">Rhodotorula rubra</name>
    <dbReference type="NCBI Taxonomy" id="5537"/>
    <lineage>
        <taxon>Eukaryota</taxon>
        <taxon>Fungi</taxon>
        <taxon>Dikarya</taxon>
        <taxon>Basidiomycota</taxon>
        <taxon>Pucciniomycotina</taxon>
        <taxon>Microbotryomycetes</taxon>
        <taxon>Sporidiobolales</taxon>
        <taxon>Sporidiobolaceae</taxon>
        <taxon>Rhodotorula</taxon>
    </lineage>
</organism>
<dbReference type="AlphaFoldDB" id="A0A9P7B2I7"/>
<feature type="region of interest" description="Disordered" evidence="9">
    <location>
        <begin position="1"/>
        <end position="31"/>
    </location>
</feature>
<dbReference type="InterPro" id="IPR012301">
    <property type="entry name" value="Malic_N_dom"/>
</dbReference>
<comment type="similarity">
    <text evidence="2 8">Belongs to the malic enzymes family.</text>
</comment>
<keyword evidence="4" id="KW-0520">NAD</keyword>
<dbReference type="GO" id="GO:0051287">
    <property type="term" value="F:NAD binding"/>
    <property type="evidence" value="ECO:0007669"/>
    <property type="project" value="InterPro"/>
</dbReference>
<evidence type="ECO:0000256" key="5">
    <source>
        <dbReference type="PIRSR" id="PIRSR000106-1"/>
    </source>
</evidence>
<feature type="domain" description="Malic enzyme N-terminal" evidence="11">
    <location>
        <begin position="164"/>
        <end position="345"/>
    </location>
</feature>
<protein>
    <recommendedName>
        <fullName evidence="8">Malic enzyme</fullName>
    </recommendedName>
</protein>
<feature type="binding site" evidence="7">
    <location>
        <position position="331"/>
    </location>
    <ligand>
        <name>a divalent metal cation</name>
        <dbReference type="ChEBI" id="CHEBI:60240"/>
    </ligand>
</feature>
<comment type="cofactor">
    <cofactor evidence="7">
        <name>Mg(2+)</name>
        <dbReference type="ChEBI" id="CHEBI:18420"/>
    </cofactor>
    <cofactor evidence="7">
        <name>Mn(2+)</name>
        <dbReference type="ChEBI" id="CHEBI:29035"/>
    </cofactor>
    <text evidence="7">Divalent metal cations. Prefers magnesium or manganese.</text>
</comment>
<feature type="active site" description="Proton donor" evidence="5">
    <location>
        <position position="187"/>
    </location>
</feature>
<keyword evidence="8" id="KW-0560">Oxidoreductase</keyword>
<dbReference type="Gene3D" id="3.40.50.720">
    <property type="entry name" value="NAD(P)-binding Rossmann-like Domain"/>
    <property type="match status" value="1"/>
</dbReference>
<dbReference type="OrthoDB" id="5365701at2759"/>
<evidence type="ECO:0000256" key="1">
    <source>
        <dbReference type="ARBA" id="ARBA00001936"/>
    </source>
</evidence>
<keyword evidence="3 7" id="KW-0479">Metal-binding</keyword>
<dbReference type="SUPFAM" id="SSF53223">
    <property type="entry name" value="Aminoacid dehydrogenase-like, N-terminal domain"/>
    <property type="match status" value="1"/>
</dbReference>
<dbReference type="NCBIfam" id="NF010052">
    <property type="entry name" value="PRK13529.1"/>
    <property type="match status" value="1"/>
</dbReference>
<dbReference type="PRINTS" id="PR00072">
    <property type="entry name" value="MALOXRDTASE"/>
</dbReference>
<dbReference type="InterPro" id="IPR036291">
    <property type="entry name" value="NAD(P)-bd_dom_sf"/>
</dbReference>
<dbReference type="Proteomes" id="UP000777482">
    <property type="component" value="Unassembled WGS sequence"/>
</dbReference>
<evidence type="ECO:0000256" key="4">
    <source>
        <dbReference type="ARBA" id="ARBA00023027"/>
    </source>
</evidence>
<dbReference type="InterPro" id="IPR015884">
    <property type="entry name" value="Malic_enzyme_CS"/>
</dbReference>
<evidence type="ECO:0000256" key="8">
    <source>
        <dbReference type="RuleBase" id="RU003426"/>
    </source>
</evidence>
<dbReference type="GO" id="GO:0006108">
    <property type="term" value="P:malate metabolic process"/>
    <property type="evidence" value="ECO:0007669"/>
    <property type="project" value="TreeGrafter"/>
</dbReference>
<dbReference type="PANTHER" id="PTHR23406">
    <property type="entry name" value="MALIC ENZYME-RELATED"/>
    <property type="match status" value="1"/>
</dbReference>
<name>A0A9P7B2I7_RHOMI</name>
<evidence type="ECO:0000256" key="2">
    <source>
        <dbReference type="ARBA" id="ARBA00008785"/>
    </source>
</evidence>
<dbReference type="Pfam" id="PF00390">
    <property type="entry name" value="malic"/>
    <property type="match status" value="1"/>
</dbReference>
<dbReference type="GO" id="GO:0046872">
    <property type="term" value="F:metal ion binding"/>
    <property type="evidence" value="ECO:0007669"/>
    <property type="project" value="UniProtKB-KW"/>
</dbReference>
<dbReference type="InterPro" id="IPR046346">
    <property type="entry name" value="Aminoacid_DH-like_N_sf"/>
</dbReference>
<dbReference type="Gene3D" id="3.40.50.10380">
    <property type="entry name" value="Malic enzyme, N-terminal domain"/>
    <property type="match status" value="1"/>
</dbReference>
<evidence type="ECO:0000256" key="9">
    <source>
        <dbReference type="SAM" id="MobiDB-lite"/>
    </source>
</evidence>
<keyword evidence="13" id="KW-1185">Reference proteome</keyword>
<dbReference type="PANTHER" id="PTHR23406:SF34">
    <property type="entry name" value="NAD-DEPENDENT MALIC ENZYME, MITOCHONDRIAL"/>
    <property type="match status" value="1"/>
</dbReference>
<evidence type="ECO:0000259" key="10">
    <source>
        <dbReference type="SMART" id="SM00919"/>
    </source>
</evidence>
<dbReference type="FunFam" id="3.40.50.10380:FF:000001">
    <property type="entry name" value="NAD-dependent malic enzyme"/>
    <property type="match status" value="1"/>
</dbReference>
<gene>
    <name evidence="12" type="primary">MAE1</name>
    <name evidence="12" type="ORF">C6P46_000526</name>
</gene>
<dbReference type="InterPro" id="IPR012302">
    <property type="entry name" value="Malic_NAD-bd"/>
</dbReference>
<proteinExistence type="inferred from homology"/>
<dbReference type="GO" id="GO:0005829">
    <property type="term" value="C:cytosol"/>
    <property type="evidence" value="ECO:0007669"/>
    <property type="project" value="TreeGrafter"/>
</dbReference>
<dbReference type="PIRSF" id="PIRSF000106">
    <property type="entry name" value="ME"/>
    <property type="match status" value="1"/>
</dbReference>
<feature type="binding site" evidence="6">
    <location>
        <position position="505"/>
    </location>
    <ligand>
        <name>(S)-malate</name>
        <dbReference type="ChEBI" id="CHEBI:15589"/>
    </ligand>
</feature>
<evidence type="ECO:0000256" key="6">
    <source>
        <dbReference type="PIRSR" id="PIRSR000106-2"/>
    </source>
</evidence>
<evidence type="ECO:0000256" key="7">
    <source>
        <dbReference type="PIRSR" id="PIRSR000106-3"/>
    </source>
</evidence>
<feature type="binding site" evidence="6">
    <location>
        <position position="555"/>
    </location>
    <ligand>
        <name>(S)-malate</name>
        <dbReference type="ChEBI" id="CHEBI:15589"/>
    </ligand>
</feature>
<feature type="compositionally biased region" description="Low complexity" evidence="9">
    <location>
        <begin position="1"/>
        <end position="12"/>
    </location>
</feature>
<dbReference type="InterPro" id="IPR037062">
    <property type="entry name" value="Malic_N_dom_sf"/>
</dbReference>
<sequence length="658" mass="72459">MHRSLASSSALRRATRSHVRPSLLATPTNSSAAFVGGAAGGQKQLRATFKSNAHQDNVLAFTKSDTVDEQGKPLSDSLHDNREYLVHKKNERPIWTALRGRALLNEPSLNKGAGFSMEERETFGLTGLLPHEVHTLDQQCKRAYNQMQERPSPLAKYTFLSSLRDQNIVLFYSLCLRYLEEALPIVYTPTVGEAIQKYSTIWRRPDGLFLSIAHKNKLREMMMQARRPKDIDLIVVTDSEGILGIGDQGVGGQLIAQGKANLYTLGGGIDPSRILSVVLDVGTDNPALLNDPLYLGLRKKRVRGKAYDEFVEKFCDIVREDYPQAMLHFEDFGVSNAARLLAKYRPIQSCFNDDMQGTAAVVLAALISAVKVTKSELKDQRIVSFGFGTAGYGIADGIRTALMLEAGLTSEEVRKIFWCIDRPGLLTTEHSASLRPGQENFIRDASEVESWERDEEGRISLLEVVKQAKPTILIGCSTMSGAFTEEVCREMAKHCERPIIFPLSNPTKLAEADPADVNDWTNGMALMATGSPFPPVRNPNGKLHKVAELVPFSPNNGLIFSGLGLGVVVSRASQLSDRMITAGIAALARLAPCLQDPDESLLPAMGDVRHISVKVAVAVANAALEEGLSRLGRTDRFTEEEIRSFQWDPVYRPLELVD</sequence>
<dbReference type="EMBL" id="PUHQ01000107">
    <property type="protein sequence ID" value="KAG0655944.1"/>
    <property type="molecule type" value="Genomic_DNA"/>
</dbReference>
<dbReference type="InterPro" id="IPR001891">
    <property type="entry name" value="Malic_OxRdtase"/>
</dbReference>
<dbReference type="GO" id="GO:0005739">
    <property type="term" value="C:mitochondrion"/>
    <property type="evidence" value="ECO:0007669"/>
    <property type="project" value="TreeGrafter"/>
</dbReference>
<feature type="domain" description="Malic enzyme NAD-binding" evidence="10">
    <location>
        <begin position="355"/>
        <end position="624"/>
    </location>
</feature>
<dbReference type="Pfam" id="PF03949">
    <property type="entry name" value="Malic_M"/>
    <property type="match status" value="1"/>
</dbReference>
<evidence type="ECO:0000259" key="11">
    <source>
        <dbReference type="SMART" id="SM01274"/>
    </source>
</evidence>
<comment type="caution">
    <text evidence="12">The sequence shown here is derived from an EMBL/GenBank/DDBJ whole genome shotgun (WGS) entry which is preliminary data.</text>
</comment>
<feature type="binding site" evidence="7">
    <location>
        <position position="354"/>
    </location>
    <ligand>
        <name>a divalent metal cation</name>
        <dbReference type="ChEBI" id="CHEBI:60240"/>
    </ligand>
</feature>
<evidence type="ECO:0000256" key="3">
    <source>
        <dbReference type="ARBA" id="ARBA00022723"/>
    </source>
</evidence>
<dbReference type="PROSITE" id="PS00331">
    <property type="entry name" value="MALIC_ENZYMES"/>
    <property type="match status" value="1"/>
</dbReference>